<dbReference type="Pfam" id="PF02617">
    <property type="entry name" value="ClpS"/>
    <property type="match status" value="1"/>
</dbReference>
<accession>A0ABT9NDX8</accession>
<dbReference type="PANTHER" id="PTHR33473:SF19">
    <property type="entry name" value="ATP-DEPENDENT CLP PROTEASE ADAPTER PROTEIN CLPS"/>
    <property type="match status" value="1"/>
</dbReference>
<dbReference type="GO" id="GO:0008233">
    <property type="term" value="F:peptidase activity"/>
    <property type="evidence" value="ECO:0007669"/>
    <property type="project" value="UniProtKB-KW"/>
</dbReference>
<dbReference type="NCBIfam" id="NF000668">
    <property type="entry name" value="PRK00033.1-1"/>
    <property type="match status" value="1"/>
</dbReference>
<name>A0ABT9NDX8_9ACTO</name>
<dbReference type="InterPro" id="IPR014719">
    <property type="entry name" value="Ribosomal_bL12_C/ClpS-like"/>
</dbReference>
<sequence>MPTENTNIVKPEENATAVPSKATGWRTVVHNDPVNLMGYVQWVFESYFTMDVETAYKCMLRVHHRGRAIVSHGSREAMEKDATAMHTYGLRATIEEDEQ</sequence>
<dbReference type="Gene3D" id="3.30.1390.10">
    <property type="match status" value="1"/>
</dbReference>
<feature type="domain" description="Adaptor protein ClpS core" evidence="1">
    <location>
        <begin position="23"/>
        <end position="92"/>
    </location>
</feature>
<protein>
    <submittedName>
        <fullName evidence="2">ATP-dependent Clp protease adaptor protein ClpS</fullName>
    </submittedName>
</protein>
<dbReference type="PANTHER" id="PTHR33473">
    <property type="entry name" value="ATP-DEPENDENT CLP PROTEASE ADAPTER PROTEIN CLPS1, CHLOROPLASTIC"/>
    <property type="match status" value="1"/>
</dbReference>
<dbReference type="SUPFAM" id="SSF54736">
    <property type="entry name" value="ClpS-like"/>
    <property type="match status" value="1"/>
</dbReference>
<evidence type="ECO:0000313" key="2">
    <source>
        <dbReference type="EMBL" id="MDP9801586.1"/>
    </source>
</evidence>
<dbReference type="InterPro" id="IPR003769">
    <property type="entry name" value="ClpS_core"/>
</dbReference>
<evidence type="ECO:0000313" key="3">
    <source>
        <dbReference type="Proteomes" id="UP001235966"/>
    </source>
</evidence>
<keyword evidence="3" id="KW-1185">Reference proteome</keyword>
<dbReference type="EMBL" id="JAUSQW010000001">
    <property type="protein sequence ID" value="MDP9801586.1"/>
    <property type="molecule type" value="Genomic_DNA"/>
</dbReference>
<dbReference type="GO" id="GO:0006508">
    <property type="term" value="P:proteolysis"/>
    <property type="evidence" value="ECO:0007669"/>
    <property type="project" value="UniProtKB-KW"/>
</dbReference>
<dbReference type="Proteomes" id="UP001235966">
    <property type="component" value="Unassembled WGS sequence"/>
</dbReference>
<dbReference type="InterPro" id="IPR022935">
    <property type="entry name" value="ClpS"/>
</dbReference>
<reference evidence="2 3" key="1">
    <citation type="submission" date="2023-07" db="EMBL/GenBank/DDBJ databases">
        <title>Sequencing the genomes of 1000 actinobacteria strains.</title>
        <authorList>
            <person name="Klenk H.-P."/>
        </authorList>
    </citation>
    <scope>NUCLEOTIDE SEQUENCE [LARGE SCALE GENOMIC DNA]</scope>
    <source>
        <strain evidence="2 3">DSM 102162</strain>
    </source>
</reference>
<dbReference type="RefSeq" id="WP_370870601.1">
    <property type="nucleotide sequence ID" value="NZ_CP121247.1"/>
</dbReference>
<evidence type="ECO:0000259" key="1">
    <source>
        <dbReference type="Pfam" id="PF02617"/>
    </source>
</evidence>
<comment type="caution">
    <text evidence="2">The sequence shown here is derived from an EMBL/GenBank/DDBJ whole genome shotgun (WGS) entry which is preliminary data.</text>
</comment>
<proteinExistence type="predicted"/>
<keyword evidence="2" id="KW-0378">Hydrolase</keyword>
<keyword evidence="2" id="KW-0645">Protease</keyword>
<gene>
    <name evidence="2" type="ORF">J2S49_001662</name>
</gene>
<organism evidence="2 3">
    <name type="scientific">Arcanobacterium wilhelmae</name>
    <dbReference type="NCBI Taxonomy" id="1803177"/>
    <lineage>
        <taxon>Bacteria</taxon>
        <taxon>Bacillati</taxon>
        <taxon>Actinomycetota</taxon>
        <taxon>Actinomycetes</taxon>
        <taxon>Actinomycetales</taxon>
        <taxon>Actinomycetaceae</taxon>
        <taxon>Arcanobacterium</taxon>
    </lineage>
</organism>